<dbReference type="VEuPathDB" id="VectorBase:SSCA009457"/>
<protein>
    <submittedName>
        <fullName evidence="1">Uncharacterized protein</fullName>
    </submittedName>
</protein>
<sequence length="118" mass="13169">METLKECNSEEIRFNTDYYLNNLELLAIGNCKKKKERKKIVNSLLIILRSSFYWLGIFNLAFTGLVTERVIKTSSNGLSLPSLRTVAICSITSIPDTTLPKTTCFPSSQGVGTSVMKN</sequence>
<evidence type="ECO:0000313" key="2">
    <source>
        <dbReference type="Proteomes" id="UP000616769"/>
    </source>
</evidence>
<comment type="caution">
    <text evidence="1">The sequence shown here is derived from an EMBL/GenBank/DDBJ whole genome shotgun (WGS) entry which is preliminary data.</text>
</comment>
<reference evidence="1 2" key="1">
    <citation type="journal article" date="2015" name="Parasit. Vectors">
        <title>Draft genome of the scabies mite.</title>
        <authorList>
            <person name="Rider S.D.Jr."/>
            <person name="Morgan M.S."/>
            <person name="Arlian L.G."/>
        </authorList>
    </citation>
    <scope>NUCLEOTIDE SEQUENCE [LARGE SCALE GENOMIC DNA]</scope>
    <source>
        <strain evidence="1">Arlian Lab</strain>
    </source>
</reference>
<proteinExistence type="predicted"/>
<dbReference type="AlphaFoldDB" id="A0A132A3C7"/>
<name>A0A132A3C7_SARSC</name>
<gene>
    <name evidence="1" type="ORF">QR98_0038110</name>
</gene>
<accession>A0A132A3C7</accession>
<dbReference type="EMBL" id="JXLN01010224">
    <property type="protein sequence ID" value="KPM05349.1"/>
    <property type="molecule type" value="Genomic_DNA"/>
</dbReference>
<evidence type="ECO:0000313" key="1">
    <source>
        <dbReference type="EMBL" id="KPM05349.1"/>
    </source>
</evidence>
<organism evidence="1 2">
    <name type="scientific">Sarcoptes scabiei</name>
    <name type="common">Itch mite</name>
    <name type="synonym">Acarus scabiei</name>
    <dbReference type="NCBI Taxonomy" id="52283"/>
    <lineage>
        <taxon>Eukaryota</taxon>
        <taxon>Metazoa</taxon>
        <taxon>Ecdysozoa</taxon>
        <taxon>Arthropoda</taxon>
        <taxon>Chelicerata</taxon>
        <taxon>Arachnida</taxon>
        <taxon>Acari</taxon>
        <taxon>Acariformes</taxon>
        <taxon>Sarcoptiformes</taxon>
        <taxon>Astigmata</taxon>
        <taxon>Psoroptidia</taxon>
        <taxon>Sarcoptoidea</taxon>
        <taxon>Sarcoptidae</taxon>
        <taxon>Sarcoptinae</taxon>
        <taxon>Sarcoptes</taxon>
    </lineage>
</organism>
<dbReference type="Proteomes" id="UP000616769">
    <property type="component" value="Unassembled WGS sequence"/>
</dbReference>